<name>A0A942UMX0_9BACI</name>
<organism evidence="1 2">
    <name type="scientific">Lederbergia citrea</name>
    <dbReference type="NCBI Taxonomy" id="2833581"/>
    <lineage>
        <taxon>Bacteria</taxon>
        <taxon>Bacillati</taxon>
        <taxon>Bacillota</taxon>
        <taxon>Bacilli</taxon>
        <taxon>Bacillales</taxon>
        <taxon>Bacillaceae</taxon>
        <taxon>Lederbergia</taxon>
    </lineage>
</organism>
<evidence type="ECO:0000313" key="1">
    <source>
        <dbReference type="EMBL" id="MBS4224376.1"/>
    </source>
</evidence>
<dbReference type="Proteomes" id="UP000676456">
    <property type="component" value="Unassembled WGS sequence"/>
</dbReference>
<protein>
    <submittedName>
        <fullName evidence="1">Uncharacterized protein</fullName>
    </submittedName>
</protein>
<dbReference type="EMBL" id="JAGYPN010000003">
    <property type="protein sequence ID" value="MBS4224376.1"/>
    <property type="molecule type" value="Genomic_DNA"/>
</dbReference>
<proteinExistence type="predicted"/>
<gene>
    <name evidence="1" type="ORF">KHA91_16770</name>
</gene>
<sequence>MSNLKEVIFLQRDHDQLKKVISSLTEIGVKISKTKSRLELSKVLEDVKPVQKYSELHS</sequence>
<evidence type="ECO:0000313" key="2">
    <source>
        <dbReference type="Proteomes" id="UP000676456"/>
    </source>
</evidence>
<comment type="caution">
    <text evidence="1">The sequence shown here is derived from an EMBL/GenBank/DDBJ whole genome shotgun (WGS) entry which is preliminary data.</text>
</comment>
<dbReference type="AlphaFoldDB" id="A0A942UMX0"/>
<dbReference type="RefSeq" id="WP_213099467.1">
    <property type="nucleotide sequence ID" value="NZ_JAGYPH010000003.1"/>
</dbReference>
<dbReference type="InterPro" id="IPR049839">
    <property type="entry name" value="Lmo0850-like"/>
</dbReference>
<keyword evidence="2" id="KW-1185">Reference proteome</keyword>
<accession>A0A942UMX0</accession>
<reference evidence="1 2" key="1">
    <citation type="submission" date="2021-05" db="EMBL/GenBank/DDBJ databases">
        <title>Novel Bacillus species.</title>
        <authorList>
            <person name="Liu G."/>
        </authorList>
    </citation>
    <scope>NUCLEOTIDE SEQUENCE [LARGE SCALE GENOMIC DNA]</scope>
    <source>
        <strain evidence="1 2">FJAT-49682</strain>
    </source>
</reference>
<dbReference type="NCBIfam" id="NF040845">
    <property type="entry name" value="lmo0850_fam"/>
    <property type="match status" value="1"/>
</dbReference>